<dbReference type="SUPFAM" id="SSF52799">
    <property type="entry name" value="(Phosphotyrosine protein) phosphatases II"/>
    <property type="match status" value="1"/>
</dbReference>
<evidence type="ECO:0000313" key="4">
    <source>
        <dbReference type="Proteomes" id="UP000783871"/>
    </source>
</evidence>
<dbReference type="InterPro" id="IPR029021">
    <property type="entry name" value="Prot-tyrosine_phosphatase-like"/>
</dbReference>
<proteinExistence type="inferred from homology"/>
<accession>A0ABX0Z2S7</accession>
<gene>
    <name evidence="3" type="ORF">HCJ94_07210</name>
</gene>
<dbReference type="RefSeq" id="WP_168000180.1">
    <property type="nucleotide sequence ID" value="NZ_JAATEO010000005.1"/>
</dbReference>
<comment type="caution">
    <text evidence="3">The sequence shown here is derived from an EMBL/GenBank/DDBJ whole genome shotgun (WGS) entry which is preliminary data.</text>
</comment>
<dbReference type="PROSITE" id="PS50056">
    <property type="entry name" value="TYR_PHOSPHATASE_2"/>
    <property type="match status" value="1"/>
</dbReference>
<name>A0ABX0Z2S7_9ACTN</name>
<dbReference type="PANTHER" id="PTHR31126:SF1">
    <property type="entry name" value="TYROSINE SPECIFIC PROTEIN PHOSPHATASES DOMAIN-CONTAINING PROTEIN"/>
    <property type="match status" value="1"/>
</dbReference>
<dbReference type="InterPro" id="IPR026893">
    <property type="entry name" value="Tyr/Ser_Pase_IphP-type"/>
</dbReference>
<dbReference type="Pfam" id="PF13350">
    <property type="entry name" value="Y_phosphatase3"/>
    <property type="match status" value="1"/>
</dbReference>
<evidence type="ECO:0000256" key="1">
    <source>
        <dbReference type="ARBA" id="ARBA00009580"/>
    </source>
</evidence>
<sequence length="224" mass="23440">MIVDDAAGVLTWPGCRNVRDLGGTPTTDGRRIRHGALLRSDRLTPADVPAARAAGVSRIVDLRWARECERDPSPFASDPVYRNAPLLADPLGYNPPEDSYGPMLDHNAERMAVAVRLVADAPPGAVLVHCHAGRDRTGVLVALLLGLAGVGPAEIAADFARTEGCGPLPMRNTLTHLDAHYGGSAGYLTAAGLDPALLAAVRSRLLPRAGPPGQAGPRQNTTST</sequence>
<comment type="similarity">
    <text evidence="1">Belongs to the protein-tyrosine phosphatase family.</text>
</comment>
<evidence type="ECO:0000259" key="2">
    <source>
        <dbReference type="PROSITE" id="PS50056"/>
    </source>
</evidence>
<organism evidence="3 4">
    <name type="scientific">Micromonospora thermarum</name>
    <dbReference type="NCBI Taxonomy" id="2720024"/>
    <lineage>
        <taxon>Bacteria</taxon>
        <taxon>Bacillati</taxon>
        <taxon>Actinomycetota</taxon>
        <taxon>Actinomycetes</taxon>
        <taxon>Micromonosporales</taxon>
        <taxon>Micromonosporaceae</taxon>
        <taxon>Micromonospora</taxon>
    </lineage>
</organism>
<dbReference type="InterPro" id="IPR016130">
    <property type="entry name" value="Tyr_Pase_AS"/>
</dbReference>
<dbReference type="EMBL" id="JAATEO010000005">
    <property type="protein sequence ID" value="NJP31783.1"/>
    <property type="molecule type" value="Genomic_DNA"/>
</dbReference>
<dbReference type="Gene3D" id="3.90.190.10">
    <property type="entry name" value="Protein tyrosine phosphatase superfamily"/>
    <property type="match status" value="1"/>
</dbReference>
<keyword evidence="4" id="KW-1185">Reference proteome</keyword>
<feature type="domain" description="Tyrosine specific protein phosphatases" evidence="2">
    <location>
        <begin position="109"/>
        <end position="145"/>
    </location>
</feature>
<dbReference type="PANTHER" id="PTHR31126">
    <property type="entry name" value="TYROSINE-PROTEIN PHOSPHATASE"/>
    <property type="match status" value="1"/>
</dbReference>
<dbReference type="Proteomes" id="UP000783871">
    <property type="component" value="Unassembled WGS sequence"/>
</dbReference>
<evidence type="ECO:0000313" key="3">
    <source>
        <dbReference type="EMBL" id="NJP31783.1"/>
    </source>
</evidence>
<dbReference type="PROSITE" id="PS00383">
    <property type="entry name" value="TYR_PHOSPHATASE_1"/>
    <property type="match status" value="1"/>
</dbReference>
<protein>
    <submittedName>
        <fullName evidence="3">Tyrosine-protein phosphatase</fullName>
    </submittedName>
</protein>
<reference evidence="3 4" key="1">
    <citation type="submission" date="2020-03" db="EMBL/GenBank/DDBJ databases">
        <title>WGS of actinomycetes isolated from Thailand.</title>
        <authorList>
            <person name="Thawai C."/>
        </authorList>
    </citation>
    <scope>NUCLEOTIDE SEQUENCE [LARGE SCALE GENOMIC DNA]</scope>
    <source>
        <strain evidence="3 4">HSS6-12</strain>
    </source>
</reference>
<dbReference type="InterPro" id="IPR000387">
    <property type="entry name" value="Tyr_Pase_dom"/>
</dbReference>